<reference evidence="2 3" key="1">
    <citation type="journal article" date="2018" name="Nat. Biotechnol.">
        <title>A standardized bacterial taxonomy based on genome phylogeny substantially revises the tree of life.</title>
        <authorList>
            <person name="Parks D.H."/>
            <person name="Chuvochina M."/>
            <person name="Waite D.W."/>
            <person name="Rinke C."/>
            <person name="Skarshewski A."/>
            <person name="Chaumeil P.A."/>
            <person name="Hugenholtz P."/>
        </authorList>
    </citation>
    <scope>NUCLEOTIDE SEQUENCE [LARGE SCALE GENOMIC DNA]</scope>
    <source>
        <strain evidence="2">UBA10185</strain>
    </source>
</reference>
<dbReference type="Gene3D" id="2.170.270.10">
    <property type="entry name" value="SET domain"/>
    <property type="match status" value="2"/>
</dbReference>
<name>A0A351JUF8_UNCKA</name>
<dbReference type="Pfam" id="PF00856">
    <property type="entry name" value="SET"/>
    <property type="match status" value="2"/>
</dbReference>
<feature type="domain" description="SET" evidence="1">
    <location>
        <begin position="130"/>
        <end position="238"/>
    </location>
</feature>
<accession>A0A351JUF8</accession>
<dbReference type="PROSITE" id="PS50280">
    <property type="entry name" value="SET"/>
    <property type="match status" value="1"/>
</dbReference>
<protein>
    <recommendedName>
        <fullName evidence="1">SET domain-containing protein</fullName>
    </recommendedName>
</protein>
<organism evidence="2 3">
    <name type="scientific">candidate division WWE3 bacterium</name>
    <dbReference type="NCBI Taxonomy" id="2053526"/>
    <lineage>
        <taxon>Bacteria</taxon>
        <taxon>Katanobacteria</taxon>
    </lineage>
</organism>
<dbReference type="SUPFAM" id="SSF82199">
    <property type="entry name" value="SET domain"/>
    <property type="match status" value="2"/>
</dbReference>
<proteinExistence type="predicted"/>
<comment type="caution">
    <text evidence="2">The sequence shown here is derived from an EMBL/GenBank/DDBJ whole genome shotgun (WGS) entry which is preliminary data.</text>
</comment>
<evidence type="ECO:0000313" key="3">
    <source>
        <dbReference type="Proteomes" id="UP000264072"/>
    </source>
</evidence>
<gene>
    <name evidence="2" type="ORF">DCY43_04310</name>
</gene>
<dbReference type="InterPro" id="IPR046341">
    <property type="entry name" value="SET_dom_sf"/>
</dbReference>
<evidence type="ECO:0000313" key="2">
    <source>
        <dbReference type="EMBL" id="HAZ29928.1"/>
    </source>
</evidence>
<dbReference type="InterPro" id="IPR001214">
    <property type="entry name" value="SET_dom"/>
</dbReference>
<dbReference type="EMBL" id="DNHX01000040">
    <property type="protein sequence ID" value="HAZ29928.1"/>
    <property type="molecule type" value="Genomic_DNA"/>
</dbReference>
<evidence type="ECO:0000259" key="1">
    <source>
        <dbReference type="PROSITE" id="PS50280"/>
    </source>
</evidence>
<dbReference type="AlphaFoldDB" id="A0A351JUF8"/>
<dbReference type="Proteomes" id="UP000264072">
    <property type="component" value="Unassembled WGS sequence"/>
</dbReference>
<sequence>MKLAFTFGSANDLGILDSVVAAEAIRKGRVLDDSPVIYIPKPQQTFLCSTPLKDCLFDWDTDNLCFPYGYAVFFSKSQNGNCAVVVDKSTASIKIVSNRNIAKGERLTLNATGSEFTYAISTRLKGAIQPLFHTGMSKKLGIRGMLADRLIESREIINICPIIPVDVKEEPNLEKTTFWKYYFAYSARYHGIVLGYCSVVNHSYEPNSKYTFDFKNMLIIISAISRIDKDEEVVFNYNFFPDSRDPLPKELVDYNEHFK</sequence>